<reference evidence="2" key="1">
    <citation type="journal article" date="2014" name="Int. J. Syst. Evol. Microbiol.">
        <title>Complete genome sequence of Corynebacterium casei LMG S-19264T (=DSM 44701T), isolated from a smear-ripened cheese.</title>
        <authorList>
            <consortium name="US DOE Joint Genome Institute (JGI-PGF)"/>
            <person name="Walter F."/>
            <person name="Albersmeier A."/>
            <person name="Kalinowski J."/>
            <person name="Ruckert C."/>
        </authorList>
    </citation>
    <scope>NUCLEOTIDE SEQUENCE</scope>
    <source>
        <strain evidence="2">VKM B-1513</strain>
    </source>
</reference>
<organism evidence="2 3">
    <name type="scientific">Maricaulis virginensis</name>
    <dbReference type="NCBI Taxonomy" id="144022"/>
    <lineage>
        <taxon>Bacteria</taxon>
        <taxon>Pseudomonadati</taxon>
        <taxon>Pseudomonadota</taxon>
        <taxon>Alphaproteobacteria</taxon>
        <taxon>Maricaulales</taxon>
        <taxon>Maricaulaceae</taxon>
        <taxon>Maricaulis</taxon>
    </lineage>
</organism>
<dbReference type="Proteomes" id="UP001143486">
    <property type="component" value="Unassembled WGS sequence"/>
</dbReference>
<feature type="transmembrane region" description="Helical" evidence="1">
    <location>
        <begin position="7"/>
        <end position="27"/>
    </location>
</feature>
<dbReference type="RefSeq" id="WP_271186282.1">
    <property type="nucleotide sequence ID" value="NZ_BSFE01000003.1"/>
</dbReference>
<dbReference type="EMBL" id="BSFE01000003">
    <property type="protein sequence ID" value="GLK51919.1"/>
    <property type="molecule type" value="Genomic_DNA"/>
</dbReference>
<keyword evidence="3" id="KW-1185">Reference proteome</keyword>
<comment type="caution">
    <text evidence="2">The sequence shown here is derived from an EMBL/GenBank/DDBJ whole genome shotgun (WGS) entry which is preliminary data.</text>
</comment>
<protein>
    <submittedName>
        <fullName evidence="2">Uncharacterized protein</fullName>
    </submittedName>
</protein>
<evidence type="ECO:0000313" key="3">
    <source>
        <dbReference type="Proteomes" id="UP001143486"/>
    </source>
</evidence>
<accession>A0A9W6ILX1</accession>
<gene>
    <name evidence="2" type="ORF">GCM10017621_14270</name>
</gene>
<sequence length="193" mass="21069">MFSLPDWAFYPIAALVTGGMVAGALAFGDSAKRTPEQIQAEGLVYEGDTLNAIGTGNGLEATFLTEGQTAFVRVAASRGPLDGMQSAGAFFALAPNELEALQGRRLRLTFRVRAASDQPAEGVRFNVFLPGIGQDGWERYAVGDDYQDITFDVSPPTCVWDHGYIGIWPDWDFERNTIDLQRAELIALEEIEC</sequence>
<name>A0A9W6ILX1_9PROT</name>
<keyword evidence="1" id="KW-1133">Transmembrane helix</keyword>
<evidence type="ECO:0000256" key="1">
    <source>
        <dbReference type="SAM" id="Phobius"/>
    </source>
</evidence>
<evidence type="ECO:0000313" key="2">
    <source>
        <dbReference type="EMBL" id="GLK51919.1"/>
    </source>
</evidence>
<keyword evidence="1" id="KW-0472">Membrane</keyword>
<dbReference type="AlphaFoldDB" id="A0A9W6ILX1"/>
<reference evidence="2" key="2">
    <citation type="submission" date="2023-01" db="EMBL/GenBank/DDBJ databases">
        <authorList>
            <person name="Sun Q."/>
            <person name="Evtushenko L."/>
        </authorList>
    </citation>
    <scope>NUCLEOTIDE SEQUENCE</scope>
    <source>
        <strain evidence="2">VKM B-1513</strain>
    </source>
</reference>
<proteinExistence type="predicted"/>
<keyword evidence="1" id="KW-0812">Transmembrane</keyword>